<dbReference type="Gene3D" id="2.130.10.10">
    <property type="entry name" value="YVTN repeat-like/Quinoprotein amine dehydrogenase"/>
    <property type="match status" value="2"/>
</dbReference>
<dbReference type="InterPro" id="IPR001680">
    <property type="entry name" value="WD40_rpt"/>
</dbReference>
<protein>
    <recommendedName>
        <fullName evidence="11">Peptidase M20 dimerisation domain-containing protein</fullName>
    </recommendedName>
</protein>
<dbReference type="SUPFAM" id="SSF50978">
    <property type="entry name" value="WD40 repeat-like"/>
    <property type="match status" value="1"/>
</dbReference>
<dbReference type="InterPro" id="IPR017149">
    <property type="entry name" value="GSH_degradosome_Dug2"/>
</dbReference>
<dbReference type="GO" id="GO:0008233">
    <property type="term" value="F:peptidase activity"/>
    <property type="evidence" value="ECO:0007669"/>
    <property type="project" value="UniProtKB-KW"/>
</dbReference>
<keyword evidence="3" id="KW-0645">Protease</keyword>
<organism evidence="9 10">
    <name type="scientific">Stachybotrys elegans</name>
    <dbReference type="NCBI Taxonomy" id="80388"/>
    <lineage>
        <taxon>Eukaryota</taxon>
        <taxon>Fungi</taxon>
        <taxon>Dikarya</taxon>
        <taxon>Ascomycota</taxon>
        <taxon>Pezizomycotina</taxon>
        <taxon>Sordariomycetes</taxon>
        <taxon>Hypocreomycetidae</taxon>
        <taxon>Hypocreales</taxon>
        <taxon>Stachybotryaceae</taxon>
        <taxon>Stachybotrys</taxon>
    </lineage>
</organism>
<dbReference type="PROSITE" id="PS00758">
    <property type="entry name" value="ARGE_DAPE_CPG2_1"/>
    <property type="match status" value="1"/>
</dbReference>
<evidence type="ECO:0000313" key="9">
    <source>
        <dbReference type="EMBL" id="KAH7323007.1"/>
    </source>
</evidence>
<dbReference type="Pfam" id="PF00400">
    <property type="entry name" value="WD40"/>
    <property type="match status" value="4"/>
</dbReference>
<feature type="repeat" description="WD" evidence="7">
    <location>
        <begin position="287"/>
        <end position="313"/>
    </location>
</feature>
<keyword evidence="6" id="KW-0378">Hydrolase</keyword>
<feature type="region of interest" description="Disordered" evidence="8">
    <location>
        <begin position="157"/>
        <end position="190"/>
    </location>
</feature>
<dbReference type="Pfam" id="PF01546">
    <property type="entry name" value="Peptidase_M20"/>
    <property type="match status" value="1"/>
</dbReference>
<accession>A0A8K0SUX1</accession>
<dbReference type="AlphaFoldDB" id="A0A8K0SUX1"/>
<evidence type="ECO:0000256" key="2">
    <source>
        <dbReference type="ARBA" id="ARBA00022574"/>
    </source>
</evidence>
<dbReference type="InterPro" id="IPR036322">
    <property type="entry name" value="WD40_repeat_dom_sf"/>
</dbReference>
<dbReference type="Proteomes" id="UP000813444">
    <property type="component" value="Unassembled WGS sequence"/>
</dbReference>
<evidence type="ECO:0000256" key="7">
    <source>
        <dbReference type="PROSITE-ProRule" id="PRU00221"/>
    </source>
</evidence>
<dbReference type="InterPro" id="IPR001261">
    <property type="entry name" value="ArgE/DapE_CS"/>
</dbReference>
<dbReference type="PROSITE" id="PS50294">
    <property type="entry name" value="WD_REPEATS_REGION"/>
    <property type="match status" value="1"/>
</dbReference>
<dbReference type="PANTHER" id="PTHR43270:SF8">
    <property type="entry name" value="DI- AND TRIPEPTIDASE DUG2-RELATED"/>
    <property type="match status" value="1"/>
</dbReference>
<comment type="caution">
    <text evidence="9">The sequence shown here is derived from an EMBL/GenBank/DDBJ whole genome shotgun (WGS) entry which is preliminary data.</text>
</comment>
<dbReference type="PROSITE" id="PS50082">
    <property type="entry name" value="WD_REPEATS_2"/>
    <property type="match status" value="5"/>
</dbReference>
<dbReference type="SUPFAM" id="SSF53187">
    <property type="entry name" value="Zn-dependent exopeptidases"/>
    <property type="match status" value="1"/>
</dbReference>
<dbReference type="PIRSF" id="PIRSF037237">
    <property type="entry name" value="Peptidase_WD_repeats_DUG2"/>
    <property type="match status" value="1"/>
</dbReference>
<feature type="repeat" description="WD" evidence="7">
    <location>
        <begin position="74"/>
        <end position="115"/>
    </location>
</feature>
<dbReference type="PRINTS" id="PR00320">
    <property type="entry name" value="GPROTEINBRPT"/>
</dbReference>
<evidence type="ECO:0008006" key="11">
    <source>
        <dbReference type="Google" id="ProtNLM"/>
    </source>
</evidence>
<dbReference type="PANTHER" id="PTHR43270">
    <property type="entry name" value="BETA-ALA-HIS DIPEPTIDASE"/>
    <property type="match status" value="1"/>
</dbReference>
<dbReference type="GO" id="GO:0006508">
    <property type="term" value="P:proteolysis"/>
    <property type="evidence" value="ECO:0007669"/>
    <property type="project" value="UniProtKB-KW"/>
</dbReference>
<dbReference type="Gene3D" id="3.40.630.10">
    <property type="entry name" value="Zn peptidases"/>
    <property type="match status" value="1"/>
</dbReference>
<dbReference type="Gene3D" id="3.30.70.360">
    <property type="match status" value="1"/>
</dbReference>
<dbReference type="InterPro" id="IPR002933">
    <property type="entry name" value="Peptidase_M20"/>
</dbReference>
<evidence type="ECO:0000313" key="10">
    <source>
        <dbReference type="Proteomes" id="UP000813444"/>
    </source>
</evidence>
<evidence type="ECO:0000256" key="5">
    <source>
        <dbReference type="ARBA" id="ARBA00022737"/>
    </source>
</evidence>
<sequence length="883" mass="97573">MPSTIDQPASSQVLKIHELVKEVSPHPELAHSLEHGSTVLALAVSPQHDCVFAGTQDGEIVVWSLSAFQQTSRIQAHKRSVLSLFLSPDGSLLFSSAGDPIISVWNPETLERLYEIYSTHDVGDIFCTAYSPQHETLYLGAQNATIQWVSLGDADCAAPPDSQKHPDRRNHRFFDSKAVGGSSTPRRNEDKWGLIPRARSVLEIDSGCIRNFAHNGYVYCMLMAKGPTVEVGADEDVLISGGGDGTIKLWSLTPGNRRADPDDKGGIDEIMCLGSDDAESVLCLALDGSFLYSGKLDGIVELWDLDTTQKLRVIKAHDHDIMSLQMGWGCLWAASANGWASKYTTAHYGKYHDTADNISQRYQCLSRWKTHEGKVLASAITTYHSDNYFITGANDKNVSIWSVKEESYAKPAATENVEDVLLATLKSFVSYKTVSSRPVFAEDCRKGATFLAALFKRLGGQVEMLSIENEYNPIVFARFSGKKESSESRKRILFYGHYDVVAADSNKGKWTSDPFTLRGTNGYLYGRGVSDNKGPIIAALYAVTDLMQAQKLDNDVIFLIEGEEEHGSRGLQEVVKKNKELIGPVDYILLANSYWLDNEVPCLTYGLRGVLHATVTVEAPRPDLHSGVDGSYMMDEPLSDLTRILSKLKGRGNRVQIPAFYDGIPAMTEEEESRYDEIASILIRRVPGSTSEETLKQSMMARWREPNLTLHRYKVSGPEGSLVSSQASAHISLRLVPGQEVDAVGSSLTCFLQREFATLESQNQLHINIDNKSEPWLGDPSNQIFQTLEKAIVEAWPDSFEPQDAPKSGTTSLGNGCKPKRPLYIREGGSIPAIRFLEKEFEAPAAHLPCGQASDSAHLDNERMSMVNLFKAREIFGKVFGRL</sequence>
<evidence type="ECO:0000256" key="6">
    <source>
        <dbReference type="ARBA" id="ARBA00022801"/>
    </source>
</evidence>
<keyword evidence="10" id="KW-1185">Reference proteome</keyword>
<dbReference type="GO" id="GO:0046872">
    <property type="term" value="F:metal ion binding"/>
    <property type="evidence" value="ECO:0007669"/>
    <property type="project" value="UniProtKB-KW"/>
</dbReference>
<feature type="repeat" description="WD" evidence="7">
    <location>
        <begin position="368"/>
        <end position="411"/>
    </location>
</feature>
<keyword evidence="4" id="KW-0479">Metal-binding</keyword>
<comment type="similarity">
    <text evidence="1">Belongs to the peptidase M20A family.</text>
</comment>
<keyword evidence="2 7" id="KW-0853">WD repeat</keyword>
<reference evidence="9" key="1">
    <citation type="journal article" date="2021" name="Nat. Commun.">
        <title>Genetic determinants of endophytism in the Arabidopsis root mycobiome.</title>
        <authorList>
            <person name="Mesny F."/>
            <person name="Miyauchi S."/>
            <person name="Thiergart T."/>
            <person name="Pickel B."/>
            <person name="Atanasova L."/>
            <person name="Karlsson M."/>
            <person name="Huettel B."/>
            <person name="Barry K.W."/>
            <person name="Haridas S."/>
            <person name="Chen C."/>
            <person name="Bauer D."/>
            <person name="Andreopoulos W."/>
            <person name="Pangilinan J."/>
            <person name="LaButti K."/>
            <person name="Riley R."/>
            <person name="Lipzen A."/>
            <person name="Clum A."/>
            <person name="Drula E."/>
            <person name="Henrissat B."/>
            <person name="Kohler A."/>
            <person name="Grigoriev I.V."/>
            <person name="Martin F.M."/>
            <person name="Hacquard S."/>
        </authorList>
    </citation>
    <scope>NUCLEOTIDE SEQUENCE</scope>
    <source>
        <strain evidence="9">MPI-CAGE-CH-0235</strain>
    </source>
</reference>
<name>A0A8K0SUX1_9HYPO</name>
<dbReference type="GO" id="GO:0006751">
    <property type="term" value="P:glutathione catabolic process"/>
    <property type="evidence" value="ECO:0007669"/>
    <property type="project" value="InterPro"/>
</dbReference>
<evidence type="ECO:0000256" key="4">
    <source>
        <dbReference type="ARBA" id="ARBA00022723"/>
    </source>
</evidence>
<gene>
    <name evidence="9" type="ORF">B0I35DRAFT_371385</name>
</gene>
<evidence type="ECO:0000256" key="1">
    <source>
        <dbReference type="ARBA" id="ARBA00006247"/>
    </source>
</evidence>
<dbReference type="InterPro" id="IPR015943">
    <property type="entry name" value="WD40/YVTN_repeat-like_dom_sf"/>
</dbReference>
<evidence type="ECO:0000256" key="3">
    <source>
        <dbReference type="ARBA" id="ARBA00022670"/>
    </source>
</evidence>
<feature type="repeat" description="WD" evidence="7">
    <location>
        <begin position="32"/>
        <end position="73"/>
    </location>
</feature>
<feature type="repeat" description="WD" evidence="7">
    <location>
        <begin position="228"/>
        <end position="260"/>
    </location>
</feature>
<dbReference type="SMART" id="SM00320">
    <property type="entry name" value="WD40"/>
    <property type="match status" value="7"/>
</dbReference>
<dbReference type="EMBL" id="JAGPNK010000004">
    <property type="protein sequence ID" value="KAH7323007.1"/>
    <property type="molecule type" value="Genomic_DNA"/>
</dbReference>
<dbReference type="InterPro" id="IPR051458">
    <property type="entry name" value="Cyt/Met_Dipeptidase"/>
</dbReference>
<dbReference type="OrthoDB" id="7832001at2759"/>
<dbReference type="InterPro" id="IPR020472">
    <property type="entry name" value="WD40_PAC1"/>
</dbReference>
<keyword evidence="5" id="KW-0677">Repeat</keyword>
<evidence type="ECO:0000256" key="8">
    <source>
        <dbReference type="SAM" id="MobiDB-lite"/>
    </source>
</evidence>
<proteinExistence type="inferred from homology"/>